<keyword evidence="8" id="KW-1185">Reference proteome</keyword>
<evidence type="ECO:0000256" key="4">
    <source>
        <dbReference type="ARBA" id="ARBA00022833"/>
    </source>
</evidence>
<accession>A0ABT1XT50</accession>
<proteinExistence type="predicted"/>
<evidence type="ECO:0000259" key="6">
    <source>
        <dbReference type="PROSITE" id="PS50249"/>
    </source>
</evidence>
<dbReference type="SUPFAM" id="SSF102712">
    <property type="entry name" value="JAB1/MPN domain"/>
    <property type="match status" value="1"/>
</dbReference>
<gene>
    <name evidence="7" type="ORF">NSO95_12645</name>
</gene>
<keyword evidence="4" id="KW-0862">Zinc</keyword>
<evidence type="ECO:0000313" key="7">
    <source>
        <dbReference type="EMBL" id="MCR2834792.1"/>
    </source>
</evidence>
<keyword evidence="2" id="KW-0479">Metal-binding</keyword>
<comment type="caution">
    <text evidence="7">The sequence shown here is derived from an EMBL/GenBank/DDBJ whole genome shotgun (WGS) entry which is preliminary data.</text>
</comment>
<keyword evidence="3" id="KW-0378">Hydrolase</keyword>
<dbReference type="PANTHER" id="PTHR34858:SF1">
    <property type="entry name" value="CYSO-CYSTEINE PEPTIDASE"/>
    <property type="match status" value="1"/>
</dbReference>
<keyword evidence="5" id="KW-0482">Metalloprotease</keyword>
<dbReference type="Proteomes" id="UP001206067">
    <property type="component" value="Unassembled WGS sequence"/>
</dbReference>
<dbReference type="SMART" id="SM00232">
    <property type="entry name" value="JAB_MPN"/>
    <property type="match status" value="1"/>
</dbReference>
<evidence type="ECO:0000256" key="2">
    <source>
        <dbReference type="ARBA" id="ARBA00022723"/>
    </source>
</evidence>
<dbReference type="PANTHER" id="PTHR34858">
    <property type="entry name" value="CYSO-CYSTEINE PEPTIDASE"/>
    <property type="match status" value="1"/>
</dbReference>
<sequence length="143" mass="15286">MTSPSLMLEPCAMEREVTSEVVECLLAEARAAHPRECCGILLGEGECITAMRPATNVHPSPETHFEIDPQALIDAHRAARQGGPQVLGYYHSHPNGRAEPSATDGAMAAGDGRMWLIVAGGSINGWKDAPSGFERLSLRVRPA</sequence>
<protein>
    <submittedName>
        <fullName evidence="7">M67 family metallopeptidase</fullName>
    </submittedName>
</protein>
<dbReference type="InterPro" id="IPR051929">
    <property type="entry name" value="VirAsm_ModProt"/>
</dbReference>
<dbReference type="InterPro" id="IPR037518">
    <property type="entry name" value="MPN"/>
</dbReference>
<dbReference type="EMBL" id="JANKHH010000007">
    <property type="protein sequence ID" value="MCR2834792.1"/>
    <property type="molecule type" value="Genomic_DNA"/>
</dbReference>
<evidence type="ECO:0000256" key="1">
    <source>
        <dbReference type="ARBA" id="ARBA00022670"/>
    </source>
</evidence>
<dbReference type="CDD" id="cd08070">
    <property type="entry name" value="MPN_like"/>
    <property type="match status" value="1"/>
</dbReference>
<dbReference type="Gene3D" id="3.40.140.10">
    <property type="entry name" value="Cytidine Deaminase, domain 2"/>
    <property type="match status" value="1"/>
</dbReference>
<dbReference type="Pfam" id="PF14464">
    <property type="entry name" value="Prok-JAB"/>
    <property type="match status" value="1"/>
</dbReference>
<reference evidence="7 8" key="1">
    <citation type="submission" date="2022-08" db="EMBL/GenBank/DDBJ databases">
        <title>Polyphasic taxonomy analysis of Qipengyuania sp.RS5-5.</title>
        <authorList>
            <person name="Xamxidin M."/>
            <person name="Wu M."/>
        </authorList>
    </citation>
    <scope>NUCLEOTIDE SEQUENCE [LARGE SCALE GENOMIC DNA]</scope>
    <source>
        <strain evidence="7 8">RS5-5</strain>
    </source>
</reference>
<evidence type="ECO:0000256" key="3">
    <source>
        <dbReference type="ARBA" id="ARBA00022801"/>
    </source>
</evidence>
<keyword evidence="1" id="KW-0645">Protease</keyword>
<dbReference type="InterPro" id="IPR028090">
    <property type="entry name" value="JAB_dom_prok"/>
</dbReference>
<dbReference type="RefSeq" id="WP_257596635.1">
    <property type="nucleotide sequence ID" value="NZ_JANKHH010000007.1"/>
</dbReference>
<evidence type="ECO:0000313" key="8">
    <source>
        <dbReference type="Proteomes" id="UP001206067"/>
    </source>
</evidence>
<evidence type="ECO:0000256" key="5">
    <source>
        <dbReference type="ARBA" id="ARBA00023049"/>
    </source>
</evidence>
<feature type="domain" description="MPN" evidence="6">
    <location>
        <begin position="15"/>
        <end position="143"/>
    </location>
</feature>
<organism evidence="7 8">
    <name type="scientific">Parerythrobacter lacustris</name>
    <dbReference type="NCBI Taxonomy" id="2969984"/>
    <lineage>
        <taxon>Bacteria</taxon>
        <taxon>Pseudomonadati</taxon>
        <taxon>Pseudomonadota</taxon>
        <taxon>Alphaproteobacteria</taxon>
        <taxon>Sphingomonadales</taxon>
        <taxon>Erythrobacteraceae</taxon>
        <taxon>Parerythrobacter</taxon>
    </lineage>
</organism>
<dbReference type="PROSITE" id="PS50249">
    <property type="entry name" value="MPN"/>
    <property type="match status" value="1"/>
</dbReference>
<dbReference type="InterPro" id="IPR000555">
    <property type="entry name" value="JAMM/MPN+_dom"/>
</dbReference>
<name>A0ABT1XT50_9SPHN</name>